<dbReference type="EMBL" id="CM039430">
    <property type="protein sequence ID" value="KAI4344929.1"/>
    <property type="molecule type" value="Genomic_DNA"/>
</dbReference>
<sequence>MENVETQWLEVADYSRDPPHWLLQREPTCKTAALPASDRIAACPLISSVLGSLTFSIVMGAMVKFTWTGHFQLPIEAWDENKNKCESKQNPGAHPRETSQKDKYN</sequence>
<keyword evidence="2" id="KW-1185">Reference proteome</keyword>
<accession>A0ACB9PAG6</accession>
<gene>
    <name evidence="1" type="ORF">L6164_012106</name>
</gene>
<name>A0ACB9PAG6_BAUVA</name>
<organism evidence="1 2">
    <name type="scientific">Bauhinia variegata</name>
    <name type="common">Purple orchid tree</name>
    <name type="synonym">Phanera variegata</name>
    <dbReference type="NCBI Taxonomy" id="167791"/>
    <lineage>
        <taxon>Eukaryota</taxon>
        <taxon>Viridiplantae</taxon>
        <taxon>Streptophyta</taxon>
        <taxon>Embryophyta</taxon>
        <taxon>Tracheophyta</taxon>
        <taxon>Spermatophyta</taxon>
        <taxon>Magnoliopsida</taxon>
        <taxon>eudicotyledons</taxon>
        <taxon>Gunneridae</taxon>
        <taxon>Pentapetalae</taxon>
        <taxon>rosids</taxon>
        <taxon>fabids</taxon>
        <taxon>Fabales</taxon>
        <taxon>Fabaceae</taxon>
        <taxon>Cercidoideae</taxon>
        <taxon>Cercideae</taxon>
        <taxon>Bauhiniinae</taxon>
        <taxon>Bauhinia</taxon>
    </lineage>
</organism>
<protein>
    <submittedName>
        <fullName evidence="1">Uncharacterized protein</fullName>
    </submittedName>
</protein>
<dbReference type="Proteomes" id="UP000828941">
    <property type="component" value="Chromosome 5"/>
</dbReference>
<evidence type="ECO:0000313" key="1">
    <source>
        <dbReference type="EMBL" id="KAI4344929.1"/>
    </source>
</evidence>
<reference evidence="1 2" key="1">
    <citation type="journal article" date="2022" name="DNA Res.">
        <title>Chromosomal-level genome assembly of the orchid tree Bauhinia variegata (Leguminosae; Cercidoideae) supports the allotetraploid origin hypothesis of Bauhinia.</title>
        <authorList>
            <person name="Zhong Y."/>
            <person name="Chen Y."/>
            <person name="Zheng D."/>
            <person name="Pang J."/>
            <person name="Liu Y."/>
            <person name="Luo S."/>
            <person name="Meng S."/>
            <person name="Qian L."/>
            <person name="Wei D."/>
            <person name="Dai S."/>
            <person name="Zhou R."/>
        </authorList>
    </citation>
    <scope>NUCLEOTIDE SEQUENCE [LARGE SCALE GENOMIC DNA]</scope>
    <source>
        <strain evidence="1">BV-YZ2020</strain>
    </source>
</reference>
<comment type="caution">
    <text evidence="1">The sequence shown here is derived from an EMBL/GenBank/DDBJ whole genome shotgun (WGS) entry which is preliminary data.</text>
</comment>
<proteinExistence type="predicted"/>
<evidence type="ECO:0000313" key="2">
    <source>
        <dbReference type="Proteomes" id="UP000828941"/>
    </source>
</evidence>